<dbReference type="AlphaFoldDB" id="A0A1B6LGU5"/>
<accession>A0A1B6LGU5</accession>
<gene>
    <name evidence="1" type="ORF">g.932</name>
</gene>
<organism evidence="1">
    <name type="scientific">Graphocephala atropunctata</name>
    <dbReference type="NCBI Taxonomy" id="36148"/>
    <lineage>
        <taxon>Eukaryota</taxon>
        <taxon>Metazoa</taxon>
        <taxon>Ecdysozoa</taxon>
        <taxon>Arthropoda</taxon>
        <taxon>Hexapoda</taxon>
        <taxon>Insecta</taxon>
        <taxon>Pterygota</taxon>
        <taxon>Neoptera</taxon>
        <taxon>Paraneoptera</taxon>
        <taxon>Hemiptera</taxon>
        <taxon>Auchenorrhyncha</taxon>
        <taxon>Membracoidea</taxon>
        <taxon>Cicadellidae</taxon>
        <taxon>Cicadellinae</taxon>
        <taxon>Cicadellini</taxon>
        <taxon>Graphocephala</taxon>
    </lineage>
</organism>
<reference evidence="1" key="1">
    <citation type="submission" date="2015-11" db="EMBL/GenBank/DDBJ databases">
        <title>De novo transcriptome assembly of four potential Pierce s Disease insect vectors from Arizona vineyards.</title>
        <authorList>
            <person name="Tassone E.E."/>
        </authorList>
    </citation>
    <scope>NUCLEOTIDE SEQUENCE</scope>
</reference>
<evidence type="ECO:0000313" key="1">
    <source>
        <dbReference type="EMBL" id="JAT22927.1"/>
    </source>
</evidence>
<dbReference type="EMBL" id="GEBQ01017050">
    <property type="protein sequence ID" value="JAT22927.1"/>
    <property type="molecule type" value="Transcribed_RNA"/>
</dbReference>
<protein>
    <submittedName>
        <fullName evidence="1">Uncharacterized protein</fullName>
    </submittedName>
</protein>
<sequence>MIMIAEIIVSRLIGASSQLIDTSYLFSLPDFNELDIWNKRAQLASIIFNSDRGSVQLAYILPMLFKSFGRLHCEGKENNLNQDDLPNKIERLEDSLTFYIDKIAEQEKVFDMLNFLLMSRTRKWRTTRICNPKMVPKL</sequence>
<proteinExistence type="predicted"/>
<name>A0A1B6LGU5_9HEMI</name>